<dbReference type="AlphaFoldDB" id="N4XGS7"/>
<dbReference type="HOGENOM" id="CLU_906164_0_0_1"/>
<protein>
    <submittedName>
        <fullName evidence="3">Uncharacterized protein</fullName>
    </submittedName>
</protein>
<organism evidence="3 4">
    <name type="scientific">Cochliobolus heterostrophus (strain C4 / ATCC 48331 / race T)</name>
    <name type="common">Southern corn leaf blight fungus</name>
    <name type="synonym">Bipolaris maydis</name>
    <dbReference type="NCBI Taxonomy" id="665024"/>
    <lineage>
        <taxon>Eukaryota</taxon>
        <taxon>Fungi</taxon>
        <taxon>Dikarya</taxon>
        <taxon>Ascomycota</taxon>
        <taxon>Pezizomycotina</taxon>
        <taxon>Dothideomycetes</taxon>
        <taxon>Pleosporomycetidae</taxon>
        <taxon>Pleosporales</taxon>
        <taxon>Pleosporineae</taxon>
        <taxon>Pleosporaceae</taxon>
        <taxon>Bipolaris</taxon>
    </lineage>
</organism>
<evidence type="ECO:0000313" key="4">
    <source>
        <dbReference type="Proteomes" id="UP000012338"/>
    </source>
</evidence>
<accession>N4XGS7</accession>
<sequence length="321" mass="34266">MKPSPLLPLALPSLATASTITLTATLCSSTANQDLTPFTINLPTNNLTPLVSDPDSAICQLSITSTSSDLDPNSVSCTVYAPTLNPSLSNPLPSTLSLHHAIENARVGSALCTALPAHPFLHLTRSLFDYHAPSTPRSAGDPSHTGSPMRVVVEKRHTQTLYVKREARPVNGDPASPAGEGGSKPMDKPGDGKKEEVGEQKREEAVPTSKEKREEAVPTSKEKREEAVPTSKEKRAEAVPTSKEKRAEAVPTSKEKREEAVPTSKEKREEAVPTSKEKREAAPTGNTGDKKKEEKRATEGGIYIGGAPAGARLDMWQGEAI</sequence>
<feature type="compositionally biased region" description="Basic and acidic residues" evidence="1">
    <location>
        <begin position="185"/>
        <end position="281"/>
    </location>
</feature>
<keyword evidence="2" id="KW-0732">Signal</keyword>
<dbReference type="EMBL" id="KB733449">
    <property type="protein sequence ID" value="ENI07768.1"/>
    <property type="molecule type" value="Genomic_DNA"/>
</dbReference>
<dbReference type="Proteomes" id="UP000012338">
    <property type="component" value="Unassembled WGS sequence"/>
</dbReference>
<feature type="chain" id="PRO_5004124120" evidence="2">
    <location>
        <begin position="18"/>
        <end position="321"/>
    </location>
</feature>
<name>N4XGS7_COCH4</name>
<evidence type="ECO:0000256" key="2">
    <source>
        <dbReference type="SAM" id="SignalP"/>
    </source>
</evidence>
<evidence type="ECO:0000313" key="3">
    <source>
        <dbReference type="EMBL" id="ENI07768.1"/>
    </source>
</evidence>
<feature type="compositionally biased region" description="Basic and acidic residues" evidence="1">
    <location>
        <begin position="288"/>
        <end position="298"/>
    </location>
</feature>
<reference evidence="4" key="2">
    <citation type="journal article" date="2013" name="PLoS Genet.">
        <title>Comparative genome structure, secondary metabolite, and effector coding capacity across Cochliobolus pathogens.</title>
        <authorList>
            <person name="Condon B.J."/>
            <person name="Leng Y."/>
            <person name="Wu D."/>
            <person name="Bushley K.E."/>
            <person name="Ohm R.A."/>
            <person name="Otillar R."/>
            <person name="Martin J."/>
            <person name="Schackwitz W."/>
            <person name="Grimwood J."/>
            <person name="MohdZainudin N."/>
            <person name="Xue C."/>
            <person name="Wang R."/>
            <person name="Manning V.A."/>
            <person name="Dhillon B."/>
            <person name="Tu Z.J."/>
            <person name="Steffenson B.J."/>
            <person name="Salamov A."/>
            <person name="Sun H."/>
            <person name="Lowry S."/>
            <person name="LaButti K."/>
            <person name="Han J."/>
            <person name="Copeland A."/>
            <person name="Lindquist E."/>
            <person name="Barry K."/>
            <person name="Schmutz J."/>
            <person name="Baker S.E."/>
            <person name="Ciuffetti L.M."/>
            <person name="Grigoriev I.V."/>
            <person name="Zhong S."/>
            <person name="Turgeon B.G."/>
        </authorList>
    </citation>
    <scope>NUCLEOTIDE SEQUENCE [LARGE SCALE GENOMIC DNA]</scope>
    <source>
        <strain evidence="4">C4 / ATCC 48331 / race T</strain>
    </source>
</reference>
<dbReference type="GeneID" id="25837097"/>
<gene>
    <name evidence="3" type="ORF">COCC4DRAFT_132071</name>
</gene>
<feature type="region of interest" description="Disordered" evidence="1">
    <location>
        <begin position="160"/>
        <end position="321"/>
    </location>
</feature>
<dbReference type="OrthoDB" id="10640370at2759"/>
<reference evidence="3 4" key="1">
    <citation type="journal article" date="2012" name="PLoS Pathog.">
        <title>Diverse lifestyles and strategies of plant pathogenesis encoded in the genomes of eighteen Dothideomycetes fungi.</title>
        <authorList>
            <person name="Ohm R.A."/>
            <person name="Feau N."/>
            <person name="Henrissat B."/>
            <person name="Schoch C.L."/>
            <person name="Horwitz B.A."/>
            <person name="Barry K.W."/>
            <person name="Condon B.J."/>
            <person name="Copeland A.C."/>
            <person name="Dhillon B."/>
            <person name="Glaser F."/>
            <person name="Hesse C.N."/>
            <person name="Kosti I."/>
            <person name="LaButti K."/>
            <person name="Lindquist E.A."/>
            <person name="Lucas S."/>
            <person name="Salamov A.A."/>
            <person name="Bradshaw R.E."/>
            <person name="Ciuffetti L."/>
            <person name="Hamelin R.C."/>
            <person name="Kema G.H.J."/>
            <person name="Lawrence C."/>
            <person name="Scott J.A."/>
            <person name="Spatafora J.W."/>
            <person name="Turgeon B.G."/>
            <person name="de Wit P.J.G.M."/>
            <person name="Zhong S."/>
            <person name="Goodwin S.B."/>
            <person name="Grigoriev I.V."/>
        </authorList>
    </citation>
    <scope>NUCLEOTIDE SEQUENCE [LARGE SCALE GENOMIC DNA]</scope>
    <source>
        <strain evidence="4">C4 / ATCC 48331 / race T</strain>
    </source>
</reference>
<evidence type="ECO:0000256" key="1">
    <source>
        <dbReference type="SAM" id="MobiDB-lite"/>
    </source>
</evidence>
<feature type="signal peptide" evidence="2">
    <location>
        <begin position="1"/>
        <end position="17"/>
    </location>
</feature>
<keyword evidence="4" id="KW-1185">Reference proteome</keyword>
<proteinExistence type="predicted"/>